<dbReference type="CDD" id="cd00561">
    <property type="entry name" value="CobA_ACA"/>
    <property type="match status" value="1"/>
</dbReference>
<dbReference type="GO" id="GO:0009236">
    <property type="term" value="P:cobalamin biosynthetic process"/>
    <property type="evidence" value="ECO:0007669"/>
    <property type="project" value="InterPro"/>
</dbReference>
<dbReference type="NCBIfam" id="NF004637">
    <property type="entry name" value="PRK05986.1"/>
    <property type="match status" value="1"/>
</dbReference>
<dbReference type="InterPro" id="IPR003724">
    <property type="entry name" value="CblAdoTrfase_CobA"/>
</dbReference>
<dbReference type="OrthoDB" id="9810309at2"/>
<gene>
    <name evidence="1" type="ORF">SAMN05192546_11195</name>
</gene>
<dbReference type="AlphaFoldDB" id="A0A1H3R352"/>
<protein>
    <submittedName>
        <fullName evidence="1">Cob(I)alamin adenosyltransferase</fullName>
    </submittedName>
</protein>
<dbReference type="PANTHER" id="PTHR46638">
    <property type="entry name" value="CORRINOID ADENOSYLTRANSFERASE"/>
    <property type="match status" value="1"/>
</dbReference>
<keyword evidence="1" id="KW-0808">Transferase</keyword>
<dbReference type="Proteomes" id="UP000199230">
    <property type="component" value="Unassembled WGS sequence"/>
</dbReference>
<dbReference type="RefSeq" id="WP_093315408.1">
    <property type="nucleotide sequence ID" value="NZ_FNPV01000011.1"/>
</dbReference>
<name>A0A1H3R352_9FIRM</name>
<evidence type="ECO:0000313" key="1">
    <source>
        <dbReference type="EMBL" id="SDZ19735.1"/>
    </source>
</evidence>
<proteinExistence type="predicted"/>
<dbReference type="PIRSF" id="PIRSF015617">
    <property type="entry name" value="Adensltrnsf_CobA"/>
    <property type="match status" value="1"/>
</dbReference>
<dbReference type="EMBL" id="FNPV01000011">
    <property type="protein sequence ID" value="SDZ19735.1"/>
    <property type="molecule type" value="Genomic_DNA"/>
</dbReference>
<organism evidence="1 2">
    <name type="scientific">Tindallia californiensis</name>
    <dbReference type="NCBI Taxonomy" id="159292"/>
    <lineage>
        <taxon>Bacteria</taxon>
        <taxon>Bacillati</taxon>
        <taxon>Bacillota</taxon>
        <taxon>Clostridia</taxon>
        <taxon>Peptostreptococcales</taxon>
        <taxon>Tindalliaceae</taxon>
        <taxon>Tindallia</taxon>
    </lineage>
</organism>
<accession>A0A1H3R352</accession>
<dbReference type="GO" id="GO:0008817">
    <property type="term" value="F:corrinoid adenosyltransferase activity"/>
    <property type="evidence" value="ECO:0007669"/>
    <property type="project" value="InterPro"/>
</dbReference>
<dbReference type="SUPFAM" id="SSF52540">
    <property type="entry name" value="P-loop containing nucleoside triphosphate hydrolases"/>
    <property type="match status" value="1"/>
</dbReference>
<dbReference type="InterPro" id="IPR027417">
    <property type="entry name" value="P-loop_NTPase"/>
</dbReference>
<dbReference type="PANTHER" id="PTHR46638:SF1">
    <property type="entry name" value="CORRINOID ADENOSYLTRANSFERASE"/>
    <property type="match status" value="1"/>
</dbReference>
<reference evidence="1 2" key="1">
    <citation type="submission" date="2016-10" db="EMBL/GenBank/DDBJ databases">
        <authorList>
            <person name="de Groot N.N."/>
        </authorList>
    </citation>
    <scope>NUCLEOTIDE SEQUENCE [LARGE SCALE GENOMIC DNA]</scope>
    <source>
        <strain evidence="1 2">APO</strain>
    </source>
</reference>
<dbReference type="Gene3D" id="3.40.50.300">
    <property type="entry name" value="P-loop containing nucleotide triphosphate hydrolases"/>
    <property type="match status" value="1"/>
</dbReference>
<evidence type="ECO:0000313" key="2">
    <source>
        <dbReference type="Proteomes" id="UP000199230"/>
    </source>
</evidence>
<dbReference type="NCBIfam" id="TIGR00708">
    <property type="entry name" value="cobA"/>
    <property type="match status" value="1"/>
</dbReference>
<keyword evidence="2" id="KW-1185">Reference proteome</keyword>
<sequence>MPEKGYVQVYTGNGKGKTTAALGLSLRAVCSGKKVYVGQFIKGMAYSEMKAPSLLEGITIEQYGRDCFIKNDPTEEDVLIAKKGLDTAREIIRNKTYDVVVLDELNVALYYKLVSIDKVLDLIAAKPASTELIITGRYAPAELLEVADLVTEMKEVKHYYQQGVKARKGIEN</sequence>
<dbReference type="GO" id="GO:0005524">
    <property type="term" value="F:ATP binding"/>
    <property type="evidence" value="ECO:0007669"/>
    <property type="project" value="InterPro"/>
</dbReference>
<dbReference type="Pfam" id="PF02572">
    <property type="entry name" value="CobA_CobO_BtuR"/>
    <property type="match status" value="1"/>
</dbReference>
<dbReference type="STRING" id="159292.SAMN05192546_11195"/>